<dbReference type="GO" id="GO:0019748">
    <property type="term" value="P:secondary metabolic process"/>
    <property type="evidence" value="ECO:0007669"/>
    <property type="project" value="InterPro"/>
</dbReference>
<gene>
    <name evidence="1" type="ORF">GXP70_07555</name>
</gene>
<keyword evidence="2" id="KW-1185">Reference proteome</keyword>
<dbReference type="Pfam" id="PF04655">
    <property type="entry name" value="APH_6_hur"/>
    <property type="match status" value="1"/>
</dbReference>
<accession>A0A6C0FSI3</accession>
<dbReference type="AlphaFoldDB" id="A0A6C0FSI3"/>
<dbReference type="KEGG" id="plyc:GXP70_07555"/>
<dbReference type="InterPro" id="IPR011009">
    <property type="entry name" value="Kinase-like_dom_sf"/>
</dbReference>
<protein>
    <submittedName>
        <fullName evidence="1">Phosphotransferase</fullName>
    </submittedName>
</protein>
<dbReference type="GO" id="GO:0016773">
    <property type="term" value="F:phosphotransferase activity, alcohol group as acceptor"/>
    <property type="evidence" value="ECO:0007669"/>
    <property type="project" value="InterPro"/>
</dbReference>
<organism evidence="1 2">
    <name type="scientific">Paenibacillus lycopersici</name>
    <dbReference type="NCBI Taxonomy" id="2704462"/>
    <lineage>
        <taxon>Bacteria</taxon>
        <taxon>Bacillati</taxon>
        <taxon>Bacillota</taxon>
        <taxon>Bacilli</taxon>
        <taxon>Bacillales</taxon>
        <taxon>Paenibacillaceae</taxon>
        <taxon>Paenibacillus</taxon>
    </lineage>
</organism>
<dbReference type="RefSeq" id="WP_162355883.1">
    <property type="nucleotide sequence ID" value="NZ_CP048209.1"/>
</dbReference>
<keyword evidence="1" id="KW-0808">Transferase</keyword>
<name>A0A6C0FSI3_9BACL</name>
<reference evidence="1 2" key="1">
    <citation type="submission" date="2020-01" db="EMBL/GenBank/DDBJ databases">
        <title>Paenibacillus sp. nov., isolated from tomato rhizosphere.</title>
        <authorList>
            <person name="Weon H.-Y."/>
            <person name="Lee S.A."/>
        </authorList>
    </citation>
    <scope>NUCLEOTIDE SEQUENCE [LARGE SCALE GENOMIC DNA]</scope>
    <source>
        <strain evidence="1 2">12200R-189</strain>
    </source>
</reference>
<evidence type="ECO:0000313" key="1">
    <source>
        <dbReference type="EMBL" id="QHT59817.1"/>
    </source>
</evidence>
<dbReference type="InterPro" id="IPR006748">
    <property type="entry name" value="NH2Glyco/OHUrea_AB-resist_kin"/>
</dbReference>
<proteinExistence type="predicted"/>
<sequence>MTLIPAPFIARMSRLHGERGESWTAGLPELIERCAGRFGLTAEAPYADLSWNYLLRASRLDGSPVVLKCSFLKEELTREIEVLRAYAGRGAVEVIDADDDWGVAVLQLADPGTPLSEIEDDALAAEIFCEVFRRLHETSDIGIGVPSIKEHFAAIERYRERLGGAGEQGPLPDNWVENAEECLAYLIATTERAVLLHGDLHHFNILRQGDEGWAVIDPKGIIGDIHFDTIQYLLNFEDRGGTREQVLERRIAIMSERLGLDTRRIGMWGVARGVLEACWSIEEGEDWQNGIAITERFAKWID</sequence>
<dbReference type="Gene3D" id="3.90.1200.10">
    <property type="match status" value="1"/>
</dbReference>
<dbReference type="SUPFAM" id="SSF56112">
    <property type="entry name" value="Protein kinase-like (PK-like)"/>
    <property type="match status" value="1"/>
</dbReference>
<dbReference type="Proteomes" id="UP000476064">
    <property type="component" value="Chromosome"/>
</dbReference>
<evidence type="ECO:0000313" key="2">
    <source>
        <dbReference type="Proteomes" id="UP000476064"/>
    </source>
</evidence>
<dbReference type="EMBL" id="CP048209">
    <property type="protein sequence ID" value="QHT59817.1"/>
    <property type="molecule type" value="Genomic_DNA"/>
</dbReference>